<accession>A0A645IM02</accession>
<comment type="caution">
    <text evidence="1">The sequence shown here is derived from an EMBL/GenBank/DDBJ whole genome shotgun (WGS) entry which is preliminary data.</text>
</comment>
<dbReference type="EMBL" id="VSSQ01112508">
    <property type="protein sequence ID" value="MPN49344.1"/>
    <property type="molecule type" value="Genomic_DNA"/>
</dbReference>
<evidence type="ECO:0000313" key="1">
    <source>
        <dbReference type="EMBL" id="MPN49344.1"/>
    </source>
</evidence>
<organism evidence="1">
    <name type="scientific">bioreactor metagenome</name>
    <dbReference type="NCBI Taxonomy" id="1076179"/>
    <lineage>
        <taxon>unclassified sequences</taxon>
        <taxon>metagenomes</taxon>
        <taxon>ecological metagenomes</taxon>
    </lineage>
</organism>
<name>A0A645IM02_9ZZZZ</name>
<gene>
    <name evidence="1" type="ORF">SDC9_196962</name>
</gene>
<reference evidence="1" key="1">
    <citation type="submission" date="2019-08" db="EMBL/GenBank/DDBJ databases">
        <authorList>
            <person name="Kucharzyk K."/>
            <person name="Murdoch R.W."/>
            <person name="Higgins S."/>
            <person name="Loffler F."/>
        </authorList>
    </citation>
    <scope>NUCLEOTIDE SEQUENCE</scope>
</reference>
<sequence>MKIREGLRAAHAAHRKVHFSVLGFRLDRLYKTMQIAGVADGVQPPVVIEKVGVVAADALAACVQ</sequence>
<proteinExistence type="predicted"/>
<dbReference type="AlphaFoldDB" id="A0A645IM02"/>
<protein>
    <submittedName>
        <fullName evidence="1">Uncharacterized protein</fullName>
    </submittedName>
</protein>